<proteinExistence type="predicted"/>
<dbReference type="EMBL" id="CP023009">
    <property type="protein sequence ID" value="AXW87818.1"/>
    <property type="molecule type" value="Genomic_DNA"/>
</dbReference>
<dbReference type="AlphaFoldDB" id="A0AAD0SME7"/>
<reference evidence="1 2" key="1">
    <citation type="submission" date="2017-08" db="EMBL/GenBank/DDBJ databases">
        <title>Comparative genomics of bacteria isolated from necrotic lesions of AOD affected trees.</title>
        <authorList>
            <person name="Doonan J."/>
            <person name="Denman S."/>
            <person name="McDonald J.E."/>
        </authorList>
    </citation>
    <scope>NUCLEOTIDE SEQUENCE [LARGE SCALE GENOMIC DNA]</scope>
    <source>
        <strain evidence="1 2">477</strain>
    </source>
</reference>
<sequence length="71" mass="7604">MALVKVIANNLFAGANFQKLEVGGQVEVSDDVANRWVSAGLAERIGNVSFEVATPSKRGRKKRGENGEDSD</sequence>
<organism evidence="1 2">
    <name type="scientific">Lonsdalea britannica</name>
    <dbReference type="NCBI Taxonomy" id="1082704"/>
    <lineage>
        <taxon>Bacteria</taxon>
        <taxon>Pseudomonadati</taxon>
        <taxon>Pseudomonadota</taxon>
        <taxon>Gammaproteobacteria</taxon>
        <taxon>Enterobacterales</taxon>
        <taxon>Pectobacteriaceae</taxon>
        <taxon>Lonsdalea</taxon>
    </lineage>
</organism>
<gene>
    <name evidence="1" type="ORF">CKQ53_13125</name>
</gene>
<evidence type="ECO:0000313" key="2">
    <source>
        <dbReference type="Proteomes" id="UP000263881"/>
    </source>
</evidence>
<dbReference type="KEGG" id="lbq:CKQ53_13125"/>
<keyword evidence="2" id="KW-1185">Reference proteome</keyword>
<accession>A0AAD0SME7</accession>
<name>A0AAD0SME7_9GAMM</name>
<evidence type="ECO:0000313" key="1">
    <source>
        <dbReference type="EMBL" id="AXW87818.1"/>
    </source>
</evidence>
<dbReference type="Proteomes" id="UP000263881">
    <property type="component" value="Chromosome"/>
</dbReference>
<dbReference type="RefSeq" id="WP_094118470.1">
    <property type="nucleotide sequence ID" value="NZ_CP023009.1"/>
</dbReference>
<protein>
    <submittedName>
        <fullName evidence="1">Uncharacterized protein</fullName>
    </submittedName>
</protein>